<dbReference type="SUPFAM" id="SSF52540">
    <property type="entry name" value="P-loop containing nucleoside triphosphate hydrolases"/>
    <property type="match status" value="2"/>
</dbReference>
<dbReference type="InterPro" id="IPR041569">
    <property type="entry name" value="AAA_lid_3"/>
</dbReference>
<dbReference type="FunFam" id="3.40.50.300:FF:000661">
    <property type="entry name" value="calmodulin-interacting protein 111 isoform X1"/>
    <property type="match status" value="1"/>
</dbReference>
<dbReference type="OMA" id="RERIWTI"/>
<dbReference type="PANTHER" id="PTHR23077">
    <property type="entry name" value="AAA-FAMILY ATPASE"/>
    <property type="match status" value="1"/>
</dbReference>
<accession>A0A023BCQ7</accession>
<dbReference type="GO" id="GO:0005737">
    <property type="term" value="C:cytoplasm"/>
    <property type="evidence" value="ECO:0007669"/>
    <property type="project" value="TreeGrafter"/>
</dbReference>
<reference evidence="5" key="1">
    <citation type="submission" date="2013-12" db="EMBL/GenBank/DDBJ databases">
        <authorList>
            <person name="Omoto C.K."/>
            <person name="Sibley D."/>
            <person name="Venepally P."/>
            <person name="Hadjithomas M."/>
            <person name="Karamycheva S."/>
            <person name="Brunk B."/>
            <person name="Roos D."/>
            <person name="Caler E."/>
            <person name="Lorenzi H."/>
        </authorList>
    </citation>
    <scope>NUCLEOTIDE SEQUENCE</scope>
</reference>
<evidence type="ECO:0000259" key="4">
    <source>
        <dbReference type="SMART" id="SM00382"/>
    </source>
</evidence>
<dbReference type="InterPro" id="IPR003960">
    <property type="entry name" value="ATPase_AAA_CS"/>
</dbReference>
<dbReference type="Gene3D" id="3.40.50.300">
    <property type="entry name" value="P-loop containing nucleotide triphosphate hydrolases"/>
    <property type="match status" value="2"/>
</dbReference>
<keyword evidence="6" id="KW-1185">Reference proteome</keyword>
<organism evidence="5 6">
    <name type="scientific">Gregarina niphandrodes</name>
    <name type="common">Septate eugregarine</name>
    <dbReference type="NCBI Taxonomy" id="110365"/>
    <lineage>
        <taxon>Eukaryota</taxon>
        <taxon>Sar</taxon>
        <taxon>Alveolata</taxon>
        <taxon>Apicomplexa</taxon>
        <taxon>Conoidasida</taxon>
        <taxon>Gregarinasina</taxon>
        <taxon>Eugregarinorida</taxon>
        <taxon>Gregarinidae</taxon>
        <taxon>Gregarina</taxon>
    </lineage>
</organism>
<feature type="domain" description="AAA+ ATPase" evidence="4">
    <location>
        <begin position="721"/>
        <end position="860"/>
    </location>
</feature>
<dbReference type="EMBL" id="AFNH02000085">
    <property type="protein sequence ID" value="EZG85840.1"/>
    <property type="molecule type" value="Genomic_DNA"/>
</dbReference>
<feature type="region of interest" description="Disordered" evidence="3">
    <location>
        <begin position="1"/>
        <end position="76"/>
    </location>
</feature>
<dbReference type="AlphaFoldDB" id="A0A023BCQ7"/>
<dbReference type="GeneID" id="22910681"/>
<dbReference type="Pfam" id="PF00004">
    <property type="entry name" value="AAA"/>
    <property type="match status" value="2"/>
</dbReference>
<dbReference type="CDD" id="cd19511">
    <property type="entry name" value="RecA-like_CDC48_r2-like"/>
    <property type="match status" value="1"/>
</dbReference>
<comment type="caution">
    <text evidence="5">The sequence shown here is derived from an EMBL/GenBank/DDBJ whole genome shotgun (WGS) entry which is preliminary data.</text>
</comment>
<dbReference type="InterPro" id="IPR003959">
    <property type="entry name" value="ATPase_AAA_core"/>
</dbReference>
<dbReference type="VEuPathDB" id="CryptoDB:GNI_011480"/>
<dbReference type="GO" id="GO:0016887">
    <property type="term" value="F:ATP hydrolysis activity"/>
    <property type="evidence" value="ECO:0007669"/>
    <property type="project" value="InterPro"/>
</dbReference>
<keyword evidence="1" id="KW-0547">Nucleotide-binding</keyword>
<dbReference type="InterPro" id="IPR027417">
    <property type="entry name" value="P-loop_NTPase"/>
</dbReference>
<dbReference type="eggNOG" id="KOG0730">
    <property type="taxonomic scope" value="Eukaryota"/>
</dbReference>
<dbReference type="Pfam" id="PF17862">
    <property type="entry name" value="AAA_lid_3"/>
    <property type="match status" value="1"/>
</dbReference>
<gene>
    <name evidence="5" type="ORF">GNI_011480</name>
</gene>
<dbReference type="InterPro" id="IPR050168">
    <property type="entry name" value="AAA_ATPase_domain"/>
</dbReference>
<evidence type="ECO:0000313" key="6">
    <source>
        <dbReference type="Proteomes" id="UP000019763"/>
    </source>
</evidence>
<dbReference type="RefSeq" id="XP_011128817.1">
    <property type="nucleotide sequence ID" value="XM_011130515.1"/>
</dbReference>
<dbReference type="OrthoDB" id="27435at2759"/>
<dbReference type="PROSITE" id="PS00674">
    <property type="entry name" value="AAA"/>
    <property type="match status" value="1"/>
</dbReference>
<name>A0A023BCQ7_GRENI</name>
<feature type="domain" description="AAA+ ATPase" evidence="4">
    <location>
        <begin position="425"/>
        <end position="575"/>
    </location>
</feature>
<dbReference type="Gene3D" id="1.10.8.60">
    <property type="match status" value="1"/>
</dbReference>
<dbReference type="SMART" id="SM00382">
    <property type="entry name" value="AAA"/>
    <property type="match status" value="2"/>
</dbReference>
<evidence type="ECO:0000256" key="3">
    <source>
        <dbReference type="SAM" id="MobiDB-lite"/>
    </source>
</evidence>
<dbReference type="InterPro" id="IPR003593">
    <property type="entry name" value="AAA+_ATPase"/>
</dbReference>
<dbReference type="PANTHER" id="PTHR23077:SF27">
    <property type="entry name" value="ATPASE FAMILY GENE 2 PROTEIN HOMOLOG A"/>
    <property type="match status" value="1"/>
</dbReference>
<protein>
    <submittedName>
        <fullName evidence="5">AAA family ATPase</fullName>
    </submittedName>
</protein>
<dbReference type="GO" id="GO:0005524">
    <property type="term" value="F:ATP binding"/>
    <property type="evidence" value="ECO:0007669"/>
    <property type="project" value="UniProtKB-KW"/>
</dbReference>
<keyword evidence="2" id="KW-0067">ATP-binding</keyword>
<evidence type="ECO:0000313" key="5">
    <source>
        <dbReference type="EMBL" id="EZG85840.1"/>
    </source>
</evidence>
<evidence type="ECO:0000256" key="2">
    <source>
        <dbReference type="ARBA" id="ARBA00022840"/>
    </source>
</evidence>
<evidence type="ECO:0000256" key="1">
    <source>
        <dbReference type="ARBA" id="ARBA00022741"/>
    </source>
</evidence>
<dbReference type="Proteomes" id="UP000019763">
    <property type="component" value="Unassembled WGS sequence"/>
</dbReference>
<sequence length="955" mass="105029">MRPNKSVFDGNKLTAAADNPGPEEGSGPQGLFAKLRQDAPVPPAVSLLASSETVSGKTGGKKRGSHSKRTDVAGIGQDLVLKQKDRGVKQKDRGVKEKGLGIKEKDLGVREKDDILEGSKAPRSCLDLIDDLGIESVEGGTGGTVFLHPSVPRTLDAFATALIYVPRRFVKNAKEEFGNIVALLLENQEDGRIQWVAGLKRVCGCNQKVPPCSSFGVSQYLWHRSLQQQSSWVVRRVIHAAERSCPPVGRIVLTFINQASEDTTHRNGTTDNAKSWSAAAIPVLRSILRGSCVYPGLEGRVIASGSVSRYRVKDIYMANEILSGNLPESSLSPSVTSGPSVTPEIGYIGLSDVFHLQLEENVPPSTLIGSRLVDSSQLADIRKVGFGRIGGMKKLIEMLEKVLIRPLVEPEKFIDERGGLRGIRPTKGILLYGVPGTGKSYFCRAIQEELRMRWSQKLIRPQGFQGVEVIMVTASQIREAADLRNIFEACSGRFLNEKKLTLLIFDEIDALCPKRQEPSGEAQIGIVNTMLTYLDGPLSSWSTFALATTNRPNALDEALRRPGRIDREVELTVPSLDDRIEILKNTLIRYNCISPSKKLQPGSEDFAGQDQDKEWSDERLRQLCLKASGFVPSDIDNWVRVAAEEALFSDVGSDGAIVTYEILDGATKQVRPSALKELSIEIPHVQWEDIGGYEDVKQLLKESVEWPLRYKHVFDKLGLKAPKGILLYGPPGNSKTVLAKAVATQSHMNFISVKGPEIFSKWVGESEERVRDIFRKARQYAPTVIFFDEIDSLGIDRSQSADSGSGVEAKVLSQILNEMDGIGAAAEVVVLGATNRPDALDAALLRPGRFDKLVYVSLPDEIARERIWTIYLSGHGKFSEPEDFKELARHSGGFSGAEIEAMCTSARMNVARYAILHNQQSIQLTLADVKQVLETTKPRTTSNLLQYYQGFAESH</sequence>
<proteinExistence type="predicted"/>